<name>A0A6M4AU56_9SPHN</name>
<keyword evidence="1 4" id="KW-0808">Transferase</keyword>
<dbReference type="Pfam" id="PF00583">
    <property type="entry name" value="Acetyltransf_1"/>
    <property type="match status" value="1"/>
</dbReference>
<gene>
    <name evidence="4" type="ORF">GV829_09510</name>
</gene>
<dbReference type="InterPro" id="IPR016181">
    <property type="entry name" value="Acyl_CoA_acyltransferase"/>
</dbReference>
<dbReference type="InterPro" id="IPR000182">
    <property type="entry name" value="GNAT_dom"/>
</dbReference>
<evidence type="ECO:0000256" key="2">
    <source>
        <dbReference type="ARBA" id="ARBA00023315"/>
    </source>
</evidence>
<dbReference type="CDD" id="cd04301">
    <property type="entry name" value="NAT_SF"/>
    <property type="match status" value="1"/>
</dbReference>
<dbReference type="InterPro" id="IPR050832">
    <property type="entry name" value="Bact_Acetyltransf"/>
</dbReference>
<dbReference type="KEGG" id="slan:GV829_09510"/>
<dbReference type="EMBL" id="CP053015">
    <property type="protein sequence ID" value="QJQ32658.1"/>
    <property type="molecule type" value="Genomic_DNA"/>
</dbReference>
<dbReference type="Gene3D" id="3.40.630.30">
    <property type="match status" value="1"/>
</dbReference>
<keyword evidence="2" id="KW-0012">Acyltransferase</keyword>
<dbReference type="AlphaFoldDB" id="A0A6M4AU56"/>
<dbReference type="SUPFAM" id="SSF55729">
    <property type="entry name" value="Acyl-CoA N-acyltransferases (Nat)"/>
    <property type="match status" value="1"/>
</dbReference>
<evidence type="ECO:0000313" key="4">
    <source>
        <dbReference type="EMBL" id="QJQ32658.1"/>
    </source>
</evidence>
<keyword evidence="5" id="KW-1185">Reference proteome</keyword>
<feature type="domain" description="N-acetyltransferase" evidence="3">
    <location>
        <begin position="2"/>
        <end position="173"/>
    </location>
</feature>
<sequence length="176" mass="19600">MRLARAATVADVMDLHALVESAYRGDSARRGWTHEADLLDGQRTDPDMLLASIADPRQTILLAEEDGELVGCVLIEGRDDHGYVGMVTVDPSRQAAGLGRWLLEQAETLVSRSFGFDRARMTVIAQRTELIAWYGRRGYEDTGERSDFPYGDARFGKPRQDDLVFVILEKSLPSEA</sequence>
<dbReference type="PANTHER" id="PTHR43877:SF2">
    <property type="entry name" value="AMINOALKYLPHOSPHONATE N-ACETYLTRANSFERASE-RELATED"/>
    <property type="match status" value="1"/>
</dbReference>
<dbReference type="PROSITE" id="PS51186">
    <property type="entry name" value="GNAT"/>
    <property type="match status" value="1"/>
</dbReference>
<dbReference type="PANTHER" id="PTHR43877">
    <property type="entry name" value="AMINOALKYLPHOSPHONATE N-ACETYLTRANSFERASE-RELATED-RELATED"/>
    <property type="match status" value="1"/>
</dbReference>
<evidence type="ECO:0000313" key="5">
    <source>
        <dbReference type="Proteomes" id="UP000503018"/>
    </source>
</evidence>
<reference evidence="4 5" key="1">
    <citation type="submission" date="2020-01" db="EMBL/GenBank/DDBJ databases">
        <title>Sphingomonas sp. strain CSW-10.</title>
        <authorList>
            <person name="Chen W.-M."/>
        </authorList>
    </citation>
    <scope>NUCLEOTIDE SEQUENCE [LARGE SCALE GENOMIC DNA]</scope>
    <source>
        <strain evidence="4 5">CSW-10</strain>
    </source>
</reference>
<dbReference type="Proteomes" id="UP000503018">
    <property type="component" value="Chromosome"/>
</dbReference>
<protein>
    <submittedName>
        <fullName evidence="4">GNAT family N-acetyltransferase</fullName>
    </submittedName>
</protein>
<accession>A0A6M4AU56</accession>
<evidence type="ECO:0000256" key="1">
    <source>
        <dbReference type="ARBA" id="ARBA00022679"/>
    </source>
</evidence>
<proteinExistence type="predicted"/>
<evidence type="ECO:0000259" key="3">
    <source>
        <dbReference type="PROSITE" id="PS51186"/>
    </source>
</evidence>
<dbReference type="GO" id="GO:0016747">
    <property type="term" value="F:acyltransferase activity, transferring groups other than amino-acyl groups"/>
    <property type="evidence" value="ECO:0007669"/>
    <property type="project" value="InterPro"/>
</dbReference>
<organism evidence="4 5">
    <name type="scientific">Sphingomonas lacunae</name>
    <dbReference type="NCBI Taxonomy" id="2698828"/>
    <lineage>
        <taxon>Bacteria</taxon>
        <taxon>Pseudomonadati</taxon>
        <taxon>Pseudomonadota</taxon>
        <taxon>Alphaproteobacteria</taxon>
        <taxon>Sphingomonadales</taxon>
        <taxon>Sphingomonadaceae</taxon>
        <taxon>Sphingomonas</taxon>
    </lineage>
</organism>
<dbReference type="RefSeq" id="WP_169946131.1">
    <property type="nucleotide sequence ID" value="NZ_CP053015.1"/>
</dbReference>